<organism evidence="1 2">
    <name type="scientific">Eumeta variegata</name>
    <name type="common">Bagworm moth</name>
    <name type="synonym">Eumeta japonica</name>
    <dbReference type="NCBI Taxonomy" id="151549"/>
    <lineage>
        <taxon>Eukaryota</taxon>
        <taxon>Metazoa</taxon>
        <taxon>Ecdysozoa</taxon>
        <taxon>Arthropoda</taxon>
        <taxon>Hexapoda</taxon>
        <taxon>Insecta</taxon>
        <taxon>Pterygota</taxon>
        <taxon>Neoptera</taxon>
        <taxon>Endopterygota</taxon>
        <taxon>Lepidoptera</taxon>
        <taxon>Glossata</taxon>
        <taxon>Ditrysia</taxon>
        <taxon>Tineoidea</taxon>
        <taxon>Psychidae</taxon>
        <taxon>Oiketicinae</taxon>
        <taxon>Eumeta</taxon>
    </lineage>
</organism>
<evidence type="ECO:0000313" key="1">
    <source>
        <dbReference type="EMBL" id="GBP96650.1"/>
    </source>
</evidence>
<keyword evidence="2" id="KW-1185">Reference proteome</keyword>
<dbReference type="AlphaFoldDB" id="A0A4C2A958"/>
<reference evidence="1 2" key="1">
    <citation type="journal article" date="2019" name="Commun. Biol.">
        <title>The bagworm genome reveals a unique fibroin gene that provides high tensile strength.</title>
        <authorList>
            <person name="Kono N."/>
            <person name="Nakamura H."/>
            <person name="Ohtoshi R."/>
            <person name="Tomita M."/>
            <person name="Numata K."/>
            <person name="Arakawa K."/>
        </authorList>
    </citation>
    <scope>NUCLEOTIDE SEQUENCE [LARGE SCALE GENOMIC DNA]</scope>
</reference>
<evidence type="ECO:0000313" key="2">
    <source>
        <dbReference type="Proteomes" id="UP000299102"/>
    </source>
</evidence>
<name>A0A4C2A958_EUMVA</name>
<dbReference type="EMBL" id="BGZK01002817">
    <property type="protein sequence ID" value="GBP96650.1"/>
    <property type="molecule type" value="Genomic_DNA"/>
</dbReference>
<protein>
    <submittedName>
        <fullName evidence="1">Uncharacterized protein</fullName>
    </submittedName>
</protein>
<comment type="caution">
    <text evidence="1">The sequence shown here is derived from an EMBL/GenBank/DDBJ whole genome shotgun (WGS) entry which is preliminary data.</text>
</comment>
<accession>A0A4C2A958</accession>
<sequence length="270" mass="30349">MRARFPVESSAGTSFQITFSGGAIEAARRRAAVVFTVCLRIEGVTMELPNFQLHYQTPETNTDKMYFKIFQQERNSSGHEGGARSIRCNYIREGASSAGESGDIRIGFGRRVQREPDVFLVVVGSVSTKTRRGAACSSEATQGRKVEGHTWPVVTLTCLSTGLQPEKALTRTYTSCKTGHKLAHITRTRFMQDRRFTGINPLVSRSEAGRDDLGRNLPTGWVRGDFQCVFRDPHLSYMFNVRSRSYFIRENRVHLQDSVSIPVVKTKFLD</sequence>
<proteinExistence type="predicted"/>
<gene>
    <name evidence="1" type="ORF">EVAR_71627_1</name>
</gene>
<dbReference type="Proteomes" id="UP000299102">
    <property type="component" value="Unassembled WGS sequence"/>
</dbReference>